<evidence type="ECO:0000256" key="10">
    <source>
        <dbReference type="SAM" id="Phobius"/>
    </source>
</evidence>
<dbReference type="GO" id="GO:0015192">
    <property type="term" value="F:L-phenylalanine transmembrane transporter activity"/>
    <property type="evidence" value="ECO:0007669"/>
    <property type="project" value="TreeGrafter"/>
</dbReference>
<keyword evidence="8 10" id="KW-0472">Membrane</keyword>
<dbReference type="CDD" id="cd06582">
    <property type="entry name" value="TM_PBP1_LivH_like"/>
    <property type="match status" value="1"/>
</dbReference>
<organism evidence="11 12">
    <name type="scientific">Candidatus Segetimicrobium genomatis</name>
    <dbReference type="NCBI Taxonomy" id="2569760"/>
    <lineage>
        <taxon>Bacteria</taxon>
        <taxon>Bacillati</taxon>
        <taxon>Candidatus Sysuimicrobiota</taxon>
        <taxon>Candidatus Sysuimicrobiia</taxon>
        <taxon>Candidatus Sysuimicrobiales</taxon>
        <taxon>Candidatus Segetimicrobiaceae</taxon>
        <taxon>Candidatus Segetimicrobium</taxon>
    </lineage>
</organism>
<protein>
    <submittedName>
        <fullName evidence="11">Branched-chain amino acid ABC transporter permease</fullName>
    </submittedName>
</protein>
<feature type="transmembrane region" description="Helical" evidence="10">
    <location>
        <begin position="94"/>
        <end position="115"/>
    </location>
</feature>
<feature type="transmembrane region" description="Helical" evidence="10">
    <location>
        <begin position="34"/>
        <end position="54"/>
    </location>
</feature>
<dbReference type="EMBL" id="VBAI01000096">
    <property type="protein sequence ID" value="TMJ10815.1"/>
    <property type="molecule type" value="Genomic_DNA"/>
</dbReference>
<name>A0A537LS22_9BACT</name>
<keyword evidence="2" id="KW-0813">Transport</keyword>
<dbReference type="Pfam" id="PF02653">
    <property type="entry name" value="BPD_transp_2"/>
    <property type="match status" value="1"/>
</dbReference>
<dbReference type="GO" id="GO:0015808">
    <property type="term" value="P:L-alanine transport"/>
    <property type="evidence" value="ECO:0007669"/>
    <property type="project" value="TreeGrafter"/>
</dbReference>
<keyword evidence="4" id="KW-0997">Cell inner membrane</keyword>
<evidence type="ECO:0000256" key="3">
    <source>
        <dbReference type="ARBA" id="ARBA00022475"/>
    </source>
</evidence>
<dbReference type="GO" id="GO:0015188">
    <property type="term" value="F:L-isoleucine transmembrane transporter activity"/>
    <property type="evidence" value="ECO:0007669"/>
    <property type="project" value="TreeGrafter"/>
</dbReference>
<feature type="transmembrane region" description="Helical" evidence="10">
    <location>
        <begin position="6"/>
        <end position="27"/>
    </location>
</feature>
<gene>
    <name evidence="11" type="ORF">E6G98_06630</name>
</gene>
<reference evidence="11 12" key="1">
    <citation type="journal article" date="2019" name="Nat. Microbiol.">
        <title>Mediterranean grassland soil C-N compound turnover is dependent on rainfall and depth, and is mediated by genomically divergent microorganisms.</title>
        <authorList>
            <person name="Diamond S."/>
            <person name="Andeer P.F."/>
            <person name="Li Z."/>
            <person name="Crits-Christoph A."/>
            <person name="Burstein D."/>
            <person name="Anantharaman K."/>
            <person name="Lane K.R."/>
            <person name="Thomas B.C."/>
            <person name="Pan C."/>
            <person name="Northen T.R."/>
            <person name="Banfield J.F."/>
        </authorList>
    </citation>
    <scope>NUCLEOTIDE SEQUENCE [LARGE SCALE GENOMIC DNA]</scope>
    <source>
        <strain evidence="11">NP_1</strain>
    </source>
</reference>
<keyword evidence="6" id="KW-0029">Amino-acid transport</keyword>
<dbReference type="PANTHER" id="PTHR11795">
    <property type="entry name" value="BRANCHED-CHAIN AMINO ACID TRANSPORT SYSTEM PERMEASE PROTEIN LIVH"/>
    <property type="match status" value="1"/>
</dbReference>
<evidence type="ECO:0000256" key="9">
    <source>
        <dbReference type="ARBA" id="ARBA00037998"/>
    </source>
</evidence>
<feature type="transmembrane region" description="Helical" evidence="10">
    <location>
        <begin position="188"/>
        <end position="209"/>
    </location>
</feature>
<dbReference type="GO" id="GO:0005304">
    <property type="term" value="F:L-valine transmembrane transporter activity"/>
    <property type="evidence" value="ECO:0007669"/>
    <property type="project" value="TreeGrafter"/>
</dbReference>
<feature type="transmembrane region" description="Helical" evidence="10">
    <location>
        <begin position="60"/>
        <end position="82"/>
    </location>
</feature>
<dbReference type="GO" id="GO:1903806">
    <property type="term" value="P:L-isoleucine import across plasma membrane"/>
    <property type="evidence" value="ECO:0007669"/>
    <property type="project" value="TreeGrafter"/>
</dbReference>
<comment type="similarity">
    <text evidence="9">Belongs to the binding-protein-dependent transport system permease family. LivHM subfamily.</text>
</comment>
<keyword evidence="5 10" id="KW-0812">Transmembrane</keyword>
<evidence type="ECO:0000256" key="8">
    <source>
        <dbReference type="ARBA" id="ARBA00023136"/>
    </source>
</evidence>
<comment type="caution">
    <text evidence="11">The sequence shown here is derived from an EMBL/GenBank/DDBJ whole genome shotgun (WGS) entry which is preliminary data.</text>
</comment>
<evidence type="ECO:0000256" key="5">
    <source>
        <dbReference type="ARBA" id="ARBA00022692"/>
    </source>
</evidence>
<evidence type="ECO:0000256" key="4">
    <source>
        <dbReference type="ARBA" id="ARBA00022519"/>
    </source>
</evidence>
<feature type="transmembrane region" description="Helical" evidence="10">
    <location>
        <begin position="135"/>
        <end position="159"/>
    </location>
</feature>
<evidence type="ECO:0000256" key="7">
    <source>
        <dbReference type="ARBA" id="ARBA00022989"/>
    </source>
</evidence>
<dbReference type="PANTHER" id="PTHR11795:SF371">
    <property type="entry name" value="HIGH-AFFINITY BRANCHED-CHAIN AMINO ACID TRANSPORT SYSTEM PERMEASE PROTEIN LIVH"/>
    <property type="match status" value="1"/>
</dbReference>
<sequence>MSIFASALGFGLVSAAVIAIAAVGFTMQFGITNLINLAYGGIMITAAFVAYGLNHAGMNIWMGVVVAALFGAVASLVLSRVLYSPFHRRGTSHIGMVIISLAAALIVSNVLLAIVGPDNVSYTLVDQAAVHAGGFILTGVQIVIILIAALAMVAIHALLTFTRLGKAMRATATNATLARNCGIPTGRIIDFVWLITGALCGVAGAVAAIDSGSFGVANGAGYLIVILAAAVLGGAGQPYGAMLGAVLIGEITELSAAALSPQYKEVVAFAILVLVMILRPQGLLSKIGALGPAG</sequence>
<dbReference type="InterPro" id="IPR052157">
    <property type="entry name" value="BCAA_transport_permease"/>
</dbReference>
<keyword evidence="3" id="KW-1003">Cell membrane</keyword>
<proteinExistence type="inferred from homology"/>
<dbReference type="GO" id="GO:0005886">
    <property type="term" value="C:plasma membrane"/>
    <property type="evidence" value="ECO:0007669"/>
    <property type="project" value="UniProtKB-SubCell"/>
</dbReference>
<evidence type="ECO:0000256" key="1">
    <source>
        <dbReference type="ARBA" id="ARBA00004651"/>
    </source>
</evidence>
<evidence type="ECO:0000256" key="6">
    <source>
        <dbReference type="ARBA" id="ARBA00022970"/>
    </source>
</evidence>
<accession>A0A537LS22</accession>
<evidence type="ECO:0000256" key="2">
    <source>
        <dbReference type="ARBA" id="ARBA00022448"/>
    </source>
</evidence>
<evidence type="ECO:0000313" key="12">
    <source>
        <dbReference type="Proteomes" id="UP000315217"/>
    </source>
</evidence>
<dbReference type="Proteomes" id="UP000315217">
    <property type="component" value="Unassembled WGS sequence"/>
</dbReference>
<feature type="transmembrane region" description="Helical" evidence="10">
    <location>
        <begin position="266"/>
        <end position="284"/>
    </location>
</feature>
<dbReference type="GO" id="GO:0015190">
    <property type="term" value="F:L-leucine transmembrane transporter activity"/>
    <property type="evidence" value="ECO:0007669"/>
    <property type="project" value="TreeGrafter"/>
</dbReference>
<comment type="subcellular location">
    <subcellularLocation>
        <location evidence="1">Cell membrane</location>
        <topology evidence="1">Multi-pass membrane protein</topology>
    </subcellularLocation>
</comment>
<keyword evidence="7 10" id="KW-1133">Transmembrane helix</keyword>
<dbReference type="GO" id="GO:0042941">
    <property type="term" value="P:D-alanine transmembrane transport"/>
    <property type="evidence" value="ECO:0007669"/>
    <property type="project" value="TreeGrafter"/>
</dbReference>
<evidence type="ECO:0000313" key="11">
    <source>
        <dbReference type="EMBL" id="TMJ10815.1"/>
    </source>
</evidence>
<dbReference type="AlphaFoldDB" id="A0A537LS22"/>
<dbReference type="InterPro" id="IPR001851">
    <property type="entry name" value="ABC_transp_permease"/>
</dbReference>